<feature type="compositionally biased region" description="Basic and acidic residues" evidence="1">
    <location>
        <begin position="13"/>
        <end position="29"/>
    </location>
</feature>
<protein>
    <submittedName>
        <fullName evidence="2">Uncharacterized protein</fullName>
    </submittedName>
</protein>
<feature type="region of interest" description="Disordered" evidence="1">
    <location>
        <begin position="1"/>
        <end position="29"/>
    </location>
</feature>
<dbReference type="Proteomes" id="UP001163046">
    <property type="component" value="Unassembled WGS sequence"/>
</dbReference>
<gene>
    <name evidence="2" type="ORF">OS493_001045</name>
</gene>
<evidence type="ECO:0000313" key="2">
    <source>
        <dbReference type="EMBL" id="KAJ7387703.1"/>
    </source>
</evidence>
<dbReference type="EMBL" id="MU825873">
    <property type="protein sequence ID" value="KAJ7387703.1"/>
    <property type="molecule type" value="Genomic_DNA"/>
</dbReference>
<dbReference type="AlphaFoldDB" id="A0A9X0D6S8"/>
<accession>A0A9X0D6S8</accession>
<organism evidence="2 3">
    <name type="scientific">Desmophyllum pertusum</name>
    <dbReference type="NCBI Taxonomy" id="174260"/>
    <lineage>
        <taxon>Eukaryota</taxon>
        <taxon>Metazoa</taxon>
        <taxon>Cnidaria</taxon>
        <taxon>Anthozoa</taxon>
        <taxon>Hexacorallia</taxon>
        <taxon>Scleractinia</taxon>
        <taxon>Caryophylliina</taxon>
        <taxon>Caryophylliidae</taxon>
        <taxon>Desmophyllum</taxon>
    </lineage>
</organism>
<keyword evidence="3" id="KW-1185">Reference proteome</keyword>
<evidence type="ECO:0000313" key="3">
    <source>
        <dbReference type="Proteomes" id="UP001163046"/>
    </source>
</evidence>
<reference evidence="2" key="1">
    <citation type="submission" date="2023-01" db="EMBL/GenBank/DDBJ databases">
        <title>Genome assembly of the deep-sea coral Lophelia pertusa.</title>
        <authorList>
            <person name="Herrera S."/>
            <person name="Cordes E."/>
        </authorList>
    </citation>
    <scope>NUCLEOTIDE SEQUENCE</scope>
    <source>
        <strain evidence="2">USNM1676648</strain>
        <tissue evidence="2">Polyp</tissue>
    </source>
</reference>
<proteinExistence type="predicted"/>
<sequence>MHIRRKLSQNHNDIYREQKSTEETRTPQDGKLWKEDTWRRFRQSVAKVFQCKTKRSRKNNVPYASLTGLDRLSFGENELKKNQKKLRFCLKRVEQERDTFDYEQCEERDEEECDSILVERRESFERRRMAICKEIERNTKVGYRSRSTSLLELRKTLVINNRFKEMGL</sequence>
<dbReference type="OrthoDB" id="5967397at2759"/>
<name>A0A9X0D6S8_9CNID</name>
<evidence type="ECO:0000256" key="1">
    <source>
        <dbReference type="SAM" id="MobiDB-lite"/>
    </source>
</evidence>
<comment type="caution">
    <text evidence="2">The sequence shown here is derived from an EMBL/GenBank/DDBJ whole genome shotgun (WGS) entry which is preliminary data.</text>
</comment>